<feature type="transmembrane region" description="Helical" evidence="2">
    <location>
        <begin position="262"/>
        <end position="279"/>
    </location>
</feature>
<evidence type="ECO:0000256" key="2">
    <source>
        <dbReference type="SAM" id="Phobius"/>
    </source>
</evidence>
<feature type="transmembrane region" description="Helical" evidence="2">
    <location>
        <begin position="466"/>
        <end position="488"/>
    </location>
</feature>
<feature type="transmembrane region" description="Helical" evidence="2">
    <location>
        <begin position="238"/>
        <end position="256"/>
    </location>
</feature>
<gene>
    <name evidence="3" type="ORF">SOCE836_088100</name>
</gene>
<protein>
    <recommendedName>
        <fullName evidence="5">Oligosaccharide repeat unit polymerase</fullName>
    </recommendedName>
</protein>
<reference evidence="3 4" key="1">
    <citation type="submission" date="2015-09" db="EMBL/GenBank/DDBJ databases">
        <title>Sorangium comparison.</title>
        <authorList>
            <person name="Zaburannyi N."/>
            <person name="Bunk B."/>
            <person name="Overmann J."/>
            <person name="Mueller R."/>
        </authorList>
    </citation>
    <scope>NUCLEOTIDE SEQUENCE [LARGE SCALE GENOMIC DNA]</scope>
    <source>
        <strain evidence="3 4">So ce836</strain>
    </source>
</reference>
<dbReference type="Pfam" id="PF14296">
    <property type="entry name" value="O-ag_pol_Wzy"/>
    <property type="match status" value="1"/>
</dbReference>
<feature type="compositionally biased region" description="Low complexity" evidence="1">
    <location>
        <begin position="1"/>
        <end position="15"/>
    </location>
</feature>
<dbReference type="Proteomes" id="UP000295497">
    <property type="component" value="Chromosome"/>
</dbReference>
<keyword evidence="2" id="KW-1133">Transmembrane helix</keyword>
<dbReference type="EMBL" id="CP012672">
    <property type="protein sequence ID" value="AUX36602.1"/>
    <property type="molecule type" value="Genomic_DNA"/>
</dbReference>
<proteinExistence type="predicted"/>
<evidence type="ECO:0000313" key="4">
    <source>
        <dbReference type="Proteomes" id="UP000295497"/>
    </source>
</evidence>
<keyword evidence="2" id="KW-0812">Transmembrane</keyword>
<feature type="region of interest" description="Disordered" evidence="1">
    <location>
        <begin position="1"/>
        <end position="24"/>
    </location>
</feature>
<evidence type="ECO:0008006" key="5">
    <source>
        <dbReference type="Google" id="ProtNLM"/>
    </source>
</evidence>
<keyword evidence="2" id="KW-0472">Membrane</keyword>
<accession>A0A4V0NHG6</accession>
<feature type="transmembrane region" description="Helical" evidence="2">
    <location>
        <begin position="286"/>
        <end position="307"/>
    </location>
</feature>
<dbReference type="InterPro" id="IPR029468">
    <property type="entry name" value="O-ag_pol_Wzy"/>
</dbReference>
<sequence>MLSLRLPGGRGLPRTRGARRAVKAAPDRARARRVRLWVAILVAALAALGPVLEGSLGDGLGWTIGLVILMLVPSLARAGGPRFHPLDPETYVPVTYFLSVAYTPVLRLLMSSTLHLSSRDEAAMEVAYAGAAGCALVCTALSRPPEAPNLERLVPMQKPKAILDHDWGNMVVGVLGLGLVFAWIASIGVRRFFTLSYADTYLEGFGKGILISGWYLIQLAAVYFFLRFASLRKARLRVPTLVSVAGASFLLSFLIYTATGRRGALIFAVASVGLGLHAFGVQIRRLWLAIGVVCAIFYGIAIDGFRFKQGSGLDAQLESAAARLEQTENVLDIVELQRVYDNLASIVNEEPPLVNYPGESWVNAVLILVPSPLWQDRPLALSQRYVMWKDPDFARSGGGYAMSAAAEGYVNFGLVGTFIQISVMCGVFFMLPLVVAAARETSLLGRATGACLASFAYNQFRGELTALLKITLTLGIGVLVALVTASFAKLVRRKLAAMAKVRHGYERPLRHRRLGQPSSSGQ</sequence>
<organism evidence="3 4">
    <name type="scientific">Sorangium cellulosum</name>
    <name type="common">Polyangium cellulosum</name>
    <dbReference type="NCBI Taxonomy" id="56"/>
    <lineage>
        <taxon>Bacteria</taxon>
        <taxon>Pseudomonadati</taxon>
        <taxon>Myxococcota</taxon>
        <taxon>Polyangia</taxon>
        <taxon>Polyangiales</taxon>
        <taxon>Polyangiaceae</taxon>
        <taxon>Sorangium</taxon>
    </lineage>
</organism>
<feature type="transmembrane region" description="Helical" evidence="2">
    <location>
        <begin position="409"/>
        <end position="431"/>
    </location>
</feature>
<dbReference type="AlphaFoldDB" id="A0A4V0NHG6"/>
<evidence type="ECO:0000313" key="3">
    <source>
        <dbReference type="EMBL" id="AUX36602.1"/>
    </source>
</evidence>
<feature type="transmembrane region" description="Helical" evidence="2">
    <location>
        <begin position="59"/>
        <end position="78"/>
    </location>
</feature>
<evidence type="ECO:0000256" key="1">
    <source>
        <dbReference type="SAM" id="MobiDB-lite"/>
    </source>
</evidence>
<feature type="transmembrane region" description="Helical" evidence="2">
    <location>
        <begin position="36"/>
        <end position="53"/>
    </location>
</feature>
<name>A0A4V0NHG6_SORCE</name>
<dbReference type="RefSeq" id="WP_237244579.1">
    <property type="nucleotide sequence ID" value="NZ_CP012672.1"/>
</dbReference>
<feature type="transmembrane region" description="Helical" evidence="2">
    <location>
        <begin position="209"/>
        <end position="226"/>
    </location>
</feature>
<feature type="transmembrane region" description="Helical" evidence="2">
    <location>
        <begin position="167"/>
        <end position="189"/>
    </location>
</feature>